<dbReference type="AlphaFoldDB" id="A0A9J6P262"/>
<dbReference type="Pfam" id="PF19289">
    <property type="entry name" value="PmbA_TldD_3rd"/>
    <property type="match status" value="1"/>
</dbReference>
<dbReference type="PANTHER" id="PTHR43421">
    <property type="entry name" value="METALLOPROTEASE PMBA"/>
    <property type="match status" value="1"/>
</dbReference>
<reference evidence="4" key="1">
    <citation type="journal article" date="2021" name="mSystems">
        <title>Bacteria and Archaea Synergistically Convert Glycine Betaine to Biogenic Methane in the Formosa Cold Seep of the South China Sea.</title>
        <authorList>
            <person name="Li L."/>
            <person name="Zhang W."/>
            <person name="Zhang S."/>
            <person name="Song L."/>
            <person name="Sun Q."/>
            <person name="Zhang H."/>
            <person name="Xiang H."/>
            <person name="Dong X."/>
        </authorList>
    </citation>
    <scope>NUCLEOTIDE SEQUENCE</scope>
    <source>
        <strain evidence="4">ZWT</strain>
    </source>
</reference>
<dbReference type="SUPFAM" id="SSF111283">
    <property type="entry name" value="Putative modulator of DNA gyrase, PmbA/TldD"/>
    <property type="match status" value="1"/>
</dbReference>
<comment type="similarity">
    <text evidence="1">Belongs to the peptidase U62 family.</text>
</comment>
<dbReference type="GO" id="GO:0005829">
    <property type="term" value="C:cytosol"/>
    <property type="evidence" value="ECO:0007669"/>
    <property type="project" value="TreeGrafter"/>
</dbReference>
<dbReference type="InterPro" id="IPR047657">
    <property type="entry name" value="PmbA"/>
</dbReference>
<proteinExistence type="inferred from homology"/>
<reference evidence="4" key="2">
    <citation type="submission" date="2021-04" db="EMBL/GenBank/DDBJ databases">
        <authorList>
            <person name="Dong X."/>
        </authorList>
    </citation>
    <scope>NUCLEOTIDE SEQUENCE</scope>
    <source>
        <strain evidence="4">ZWT</strain>
    </source>
</reference>
<dbReference type="GO" id="GO:0006508">
    <property type="term" value="P:proteolysis"/>
    <property type="evidence" value="ECO:0007669"/>
    <property type="project" value="InterPro"/>
</dbReference>
<keyword evidence="5" id="KW-1185">Reference proteome</keyword>
<evidence type="ECO:0000259" key="2">
    <source>
        <dbReference type="Pfam" id="PF01523"/>
    </source>
</evidence>
<dbReference type="InterPro" id="IPR045569">
    <property type="entry name" value="Metalloprtase-TldD/E_C"/>
</dbReference>
<dbReference type="EMBL" id="JAGSOJ010000002">
    <property type="protein sequence ID" value="MCM1990695.1"/>
    <property type="molecule type" value="Genomic_DNA"/>
</dbReference>
<feature type="domain" description="Metalloprotease TldD/E N-terminal" evidence="2">
    <location>
        <begin position="17"/>
        <end position="66"/>
    </location>
</feature>
<evidence type="ECO:0000313" key="5">
    <source>
        <dbReference type="Proteomes" id="UP001056429"/>
    </source>
</evidence>
<dbReference type="Proteomes" id="UP001056429">
    <property type="component" value="Unassembled WGS sequence"/>
</dbReference>
<gene>
    <name evidence="4" type="ORF">KDK92_13260</name>
</gene>
<name>A0A9J6P262_9CLOT</name>
<sequence length="445" mass="49245">MKDLLNNVISAGATDGEIFYKNSTRRNIEFDNNKLKGASLTQSTGVGLRMIKDGKLSFSTSTDLSKFDVLVKNCDEITPFSSPAEFEFINKSSNEDISIPENNIMELTDEQLIEDGNKIVSEITKEFPDVKVGVEFDINSSYVEICNTKGLSNNYKKDSINFSVGGSFIKDNNFINCYDGQLLLNSNYDVDAITASVSDKIKLSRNIVTLNSGSRPVIFTPNFLYSSLIPLILGVNGKSVELGMSPLSKKLGEQIFDERFTIVDDATRHGAFNTHPFDDEGTPSQRTEIIKNGHLQSFLHSLKTAKKLNMEPTGNGYKLGSFFPRPDLSAEPSPYVTNLHVEPGKVSFDDMVADLKDGVIIDSVIGFFMGNLFNGEITGSIDTGYHVKNGKIVGKIAGQSINFNIYDIFKNNLLDISSTTKNTPFFFFHGYNPAPYAMFKDINIE</sequence>
<dbReference type="GO" id="GO:0008237">
    <property type="term" value="F:metallopeptidase activity"/>
    <property type="evidence" value="ECO:0007669"/>
    <property type="project" value="InterPro"/>
</dbReference>
<organism evidence="4 5">
    <name type="scientific">Oceanirhabdus seepicola</name>
    <dbReference type="NCBI Taxonomy" id="2828781"/>
    <lineage>
        <taxon>Bacteria</taxon>
        <taxon>Bacillati</taxon>
        <taxon>Bacillota</taxon>
        <taxon>Clostridia</taxon>
        <taxon>Eubacteriales</taxon>
        <taxon>Clostridiaceae</taxon>
        <taxon>Oceanirhabdus</taxon>
    </lineage>
</organism>
<dbReference type="Pfam" id="PF01523">
    <property type="entry name" value="PmbA_TldD_1st"/>
    <property type="match status" value="1"/>
</dbReference>
<dbReference type="InterPro" id="IPR035068">
    <property type="entry name" value="TldD/PmbA_N"/>
</dbReference>
<dbReference type="InterPro" id="IPR002510">
    <property type="entry name" value="Metalloprtase-TldD/E_N"/>
</dbReference>
<feature type="domain" description="Metalloprotease TldD/E C-terminal" evidence="3">
    <location>
        <begin position="213"/>
        <end position="444"/>
    </location>
</feature>
<dbReference type="RefSeq" id="WP_250859787.1">
    <property type="nucleotide sequence ID" value="NZ_JAGSOJ010000002.1"/>
</dbReference>
<evidence type="ECO:0000313" key="4">
    <source>
        <dbReference type="EMBL" id="MCM1990695.1"/>
    </source>
</evidence>
<comment type="caution">
    <text evidence="4">The sequence shown here is derived from an EMBL/GenBank/DDBJ whole genome shotgun (WGS) entry which is preliminary data.</text>
</comment>
<evidence type="ECO:0000259" key="3">
    <source>
        <dbReference type="Pfam" id="PF19289"/>
    </source>
</evidence>
<dbReference type="InterPro" id="IPR036059">
    <property type="entry name" value="TldD/PmbA_sf"/>
</dbReference>
<dbReference type="PANTHER" id="PTHR43421:SF1">
    <property type="entry name" value="METALLOPROTEASE PMBA"/>
    <property type="match status" value="1"/>
</dbReference>
<evidence type="ECO:0000256" key="1">
    <source>
        <dbReference type="ARBA" id="ARBA00005836"/>
    </source>
</evidence>
<dbReference type="Gene3D" id="3.30.2290.10">
    <property type="entry name" value="PmbA/TldD superfamily"/>
    <property type="match status" value="1"/>
</dbReference>
<protein>
    <submittedName>
        <fullName evidence="4">TldD/PmbA family protein</fullName>
    </submittedName>
</protein>
<accession>A0A9J6P262</accession>